<dbReference type="GO" id="GO:0008865">
    <property type="term" value="F:fructokinase activity"/>
    <property type="evidence" value="ECO:0007669"/>
    <property type="project" value="TreeGrafter"/>
</dbReference>
<dbReference type="Pfam" id="PF03727">
    <property type="entry name" value="Hexokinase_2"/>
    <property type="match status" value="1"/>
</dbReference>
<comment type="similarity">
    <text evidence="2 8">Belongs to the hexokinase family.</text>
</comment>
<evidence type="ECO:0000256" key="5">
    <source>
        <dbReference type="ARBA" id="ARBA00022777"/>
    </source>
</evidence>
<evidence type="ECO:0000256" key="6">
    <source>
        <dbReference type="ARBA" id="ARBA00022840"/>
    </source>
</evidence>
<proteinExistence type="inferred from homology"/>
<gene>
    <name evidence="11" type="ORF">CcaverHIS019_0402390</name>
</gene>
<dbReference type="GO" id="GO:0005829">
    <property type="term" value="C:cytosol"/>
    <property type="evidence" value="ECO:0007669"/>
    <property type="project" value="TreeGrafter"/>
</dbReference>
<keyword evidence="3 8" id="KW-0808">Transferase</keyword>
<keyword evidence="12" id="KW-1185">Reference proteome</keyword>
<keyword evidence="6 8" id="KW-0067">ATP-binding</keyword>
<evidence type="ECO:0000313" key="11">
    <source>
        <dbReference type="EMBL" id="BEI91419.1"/>
    </source>
</evidence>
<evidence type="ECO:0000256" key="7">
    <source>
        <dbReference type="ARBA" id="ARBA00023152"/>
    </source>
</evidence>
<evidence type="ECO:0000259" key="9">
    <source>
        <dbReference type="Pfam" id="PF00349"/>
    </source>
</evidence>
<name>A0AA48L3R1_9TREE</name>
<dbReference type="InterPro" id="IPR019807">
    <property type="entry name" value="Hexokinase_BS"/>
</dbReference>
<dbReference type="GO" id="GO:0005524">
    <property type="term" value="F:ATP binding"/>
    <property type="evidence" value="ECO:0007669"/>
    <property type="project" value="UniProtKB-UniRule"/>
</dbReference>
<dbReference type="GO" id="GO:0001678">
    <property type="term" value="P:intracellular glucose homeostasis"/>
    <property type="evidence" value="ECO:0007669"/>
    <property type="project" value="InterPro"/>
</dbReference>
<dbReference type="KEGG" id="ccac:CcaHIS019_0402390"/>
<dbReference type="EC" id="2.7.1.-" evidence="8"/>
<dbReference type="InterPro" id="IPR022673">
    <property type="entry name" value="Hexokinase_C"/>
</dbReference>
<evidence type="ECO:0000256" key="3">
    <source>
        <dbReference type="ARBA" id="ARBA00022679"/>
    </source>
</evidence>
<evidence type="ECO:0000259" key="10">
    <source>
        <dbReference type="Pfam" id="PF03727"/>
    </source>
</evidence>
<accession>A0AA48L3R1</accession>
<evidence type="ECO:0000256" key="4">
    <source>
        <dbReference type="ARBA" id="ARBA00022741"/>
    </source>
</evidence>
<dbReference type="PRINTS" id="PR00475">
    <property type="entry name" value="HEXOKINASE"/>
</dbReference>
<sequence length="474" mass="51898">MLPDICKDIEPNFLLCDSALEHIVTHFRRELQAGLEQRGEDVAMIPSFVPGVPDGSEQGTFLALDLGGTNLRVCEVRLLGNHKFEMKQQKYKVSDELKEGEATVLLDYIADSVDAFLTEIGSDVAPEKGEPLLLGFTFSFPVEQTAIDSGTLLTWTKGFNAKNAIGNDVVKLLNDAFERKHIHVRCSALVNDTVGTLLSRSYQHGPALIGAIFGTGTNGAYIDKTSTIKKLGEKHICELEECGEHAGEYMVINTEWGAFDNKRQCLPVSIFDAKLDRMSINPRKQAFEKMVSGMYLGEITRNILLHLIDSNVLFGGYSTDVLNEHYGFDTSFVSAVEGAKTDEDVITAITDILKVKRKYVEPRDVELVRWATKLVAHRAAFLAATAIAAVVQLTEKHRRAEDKETIDVGVDGSVAQYLPGFETNVRVALRKLLGEAGEKRITIGLAKDGSGVGAALTALQAKKAIERSKKAAAK</sequence>
<dbReference type="InterPro" id="IPR022672">
    <property type="entry name" value="Hexokinase_N"/>
</dbReference>
<feature type="domain" description="Hexokinase N-terminal" evidence="9">
    <location>
        <begin position="7"/>
        <end position="202"/>
    </location>
</feature>
<dbReference type="FunFam" id="3.30.420.40:FF:000034">
    <property type="entry name" value="Phosphotransferase"/>
    <property type="match status" value="1"/>
</dbReference>
<evidence type="ECO:0000313" key="12">
    <source>
        <dbReference type="Proteomes" id="UP001233271"/>
    </source>
</evidence>
<keyword evidence="5 8" id="KW-0418">Kinase</keyword>
<dbReference type="Proteomes" id="UP001233271">
    <property type="component" value="Chromosome 4"/>
</dbReference>
<reference evidence="11" key="1">
    <citation type="journal article" date="2023" name="BMC Genomics">
        <title>Chromosome-level genome assemblies of Cutaneotrichosporon spp. (Trichosporonales, Basidiomycota) reveal imbalanced evolution between nucleotide sequences and chromosome synteny.</title>
        <authorList>
            <person name="Kobayashi Y."/>
            <person name="Kayamori A."/>
            <person name="Aoki K."/>
            <person name="Shiwa Y."/>
            <person name="Matsutani M."/>
            <person name="Fujita N."/>
            <person name="Sugita T."/>
            <person name="Iwasaki W."/>
            <person name="Tanaka N."/>
            <person name="Takashima M."/>
        </authorList>
    </citation>
    <scope>NUCLEOTIDE SEQUENCE</scope>
    <source>
        <strain evidence="11">HIS019</strain>
    </source>
</reference>
<dbReference type="Gene3D" id="3.30.420.40">
    <property type="match status" value="1"/>
</dbReference>
<evidence type="ECO:0000256" key="2">
    <source>
        <dbReference type="ARBA" id="ARBA00009225"/>
    </source>
</evidence>
<dbReference type="GO" id="GO:0006006">
    <property type="term" value="P:glucose metabolic process"/>
    <property type="evidence" value="ECO:0007669"/>
    <property type="project" value="TreeGrafter"/>
</dbReference>
<dbReference type="Pfam" id="PF00349">
    <property type="entry name" value="Hexokinase_1"/>
    <property type="match status" value="1"/>
</dbReference>
<dbReference type="EMBL" id="AP028215">
    <property type="protein sequence ID" value="BEI91419.1"/>
    <property type="molecule type" value="Genomic_DNA"/>
</dbReference>
<protein>
    <recommendedName>
        <fullName evidence="8">Phosphotransferase</fullName>
        <ecNumber evidence="8">2.7.1.-</ecNumber>
    </recommendedName>
</protein>
<dbReference type="GO" id="GO:0005536">
    <property type="term" value="F:D-glucose binding"/>
    <property type="evidence" value="ECO:0007669"/>
    <property type="project" value="InterPro"/>
</dbReference>
<feature type="domain" description="Hexokinase C-terminal" evidence="10">
    <location>
        <begin position="209"/>
        <end position="459"/>
    </location>
</feature>
<comment type="pathway">
    <text evidence="1">Carbohydrate degradation; glycolysis; D-glyceraldehyde 3-phosphate and glycerone phosphate from D-glucose: step 1/4.</text>
</comment>
<dbReference type="PROSITE" id="PS51748">
    <property type="entry name" value="HEXOKINASE_2"/>
    <property type="match status" value="1"/>
</dbReference>
<dbReference type="PROSITE" id="PS00378">
    <property type="entry name" value="HEXOKINASE_1"/>
    <property type="match status" value="1"/>
</dbReference>
<dbReference type="AlphaFoldDB" id="A0AA48L3R1"/>
<keyword evidence="4 8" id="KW-0547">Nucleotide-binding</keyword>
<dbReference type="GO" id="GO:0005739">
    <property type="term" value="C:mitochondrion"/>
    <property type="evidence" value="ECO:0007669"/>
    <property type="project" value="TreeGrafter"/>
</dbReference>
<dbReference type="RefSeq" id="XP_060456684.1">
    <property type="nucleotide sequence ID" value="XM_060600052.1"/>
</dbReference>
<dbReference type="InterPro" id="IPR043129">
    <property type="entry name" value="ATPase_NBD"/>
</dbReference>
<dbReference type="InterPro" id="IPR001312">
    <property type="entry name" value="Hexokinase"/>
</dbReference>
<dbReference type="PANTHER" id="PTHR19443">
    <property type="entry name" value="HEXOKINASE"/>
    <property type="match status" value="1"/>
</dbReference>
<dbReference type="SUPFAM" id="SSF53067">
    <property type="entry name" value="Actin-like ATPase domain"/>
    <property type="match status" value="2"/>
</dbReference>
<evidence type="ECO:0000256" key="1">
    <source>
        <dbReference type="ARBA" id="ARBA00004888"/>
    </source>
</evidence>
<evidence type="ECO:0000256" key="8">
    <source>
        <dbReference type="RuleBase" id="RU362007"/>
    </source>
</evidence>
<dbReference type="GO" id="GO:0004340">
    <property type="term" value="F:glucokinase activity"/>
    <property type="evidence" value="ECO:0007669"/>
    <property type="project" value="TreeGrafter"/>
</dbReference>
<dbReference type="Gene3D" id="3.40.367.20">
    <property type="match status" value="1"/>
</dbReference>
<dbReference type="PANTHER" id="PTHR19443:SF30">
    <property type="entry name" value="GLUCOKINASE-1-RELATED"/>
    <property type="match status" value="1"/>
</dbReference>
<organism evidence="11 12">
    <name type="scientific">Cutaneotrichosporon cavernicola</name>
    <dbReference type="NCBI Taxonomy" id="279322"/>
    <lineage>
        <taxon>Eukaryota</taxon>
        <taxon>Fungi</taxon>
        <taxon>Dikarya</taxon>
        <taxon>Basidiomycota</taxon>
        <taxon>Agaricomycotina</taxon>
        <taxon>Tremellomycetes</taxon>
        <taxon>Trichosporonales</taxon>
        <taxon>Trichosporonaceae</taxon>
        <taxon>Cutaneotrichosporon</taxon>
    </lineage>
</organism>
<keyword evidence="7 8" id="KW-0324">Glycolysis</keyword>
<dbReference type="GeneID" id="85495289"/>
<dbReference type="GO" id="GO:0006096">
    <property type="term" value="P:glycolytic process"/>
    <property type="evidence" value="ECO:0007669"/>
    <property type="project" value="UniProtKB-KW"/>
</dbReference>